<dbReference type="Pfam" id="PF03061">
    <property type="entry name" value="4HBT"/>
    <property type="match status" value="1"/>
</dbReference>
<dbReference type="AlphaFoldDB" id="A0A0C9VUP2"/>
<dbReference type="PANTHER" id="PTHR21660">
    <property type="entry name" value="THIOESTERASE SUPERFAMILY MEMBER-RELATED"/>
    <property type="match status" value="1"/>
</dbReference>
<dbReference type="InterPro" id="IPR039298">
    <property type="entry name" value="ACOT13"/>
</dbReference>
<reference evidence="5 6" key="1">
    <citation type="submission" date="2014-06" db="EMBL/GenBank/DDBJ databases">
        <title>Evolutionary Origins and Diversification of the Mycorrhizal Mutualists.</title>
        <authorList>
            <consortium name="DOE Joint Genome Institute"/>
            <consortium name="Mycorrhizal Genomics Consortium"/>
            <person name="Kohler A."/>
            <person name="Kuo A."/>
            <person name="Nagy L.G."/>
            <person name="Floudas D."/>
            <person name="Copeland A."/>
            <person name="Barry K.W."/>
            <person name="Cichocki N."/>
            <person name="Veneault-Fourrey C."/>
            <person name="LaButti K."/>
            <person name="Lindquist E.A."/>
            <person name="Lipzen A."/>
            <person name="Lundell T."/>
            <person name="Morin E."/>
            <person name="Murat C."/>
            <person name="Riley R."/>
            <person name="Ohm R."/>
            <person name="Sun H."/>
            <person name="Tunlid A."/>
            <person name="Henrissat B."/>
            <person name="Grigoriev I.V."/>
            <person name="Hibbett D.S."/>
            <person name="Martin F."/>
        </authorList>
    </citation>
    <scope>NUCLEOTIDE SEQUENCE [LARGE SCALE GENOMIC DNA]</scope>
    <source>
        <strain evidence="5 6">SS14</strain>
    </source>
</reference>
<dbReference type="InterPro" id="IPR006683">
    <property type="entry name" value="Thioestr_dom"/>
</dbReference>
<proteinExistence type="inferred from homology"/>
<dbReference type="OrthoDB" id="2831072at2759"/>
<dbReference type="Gene3D" id="3.10.129.10">
    <property type="entry name" value="Hotdog Thioesterase"/>
    <property type="match status" value="1"/>
</dbReference>
<keyword evidence="6" id="KW-1185">Reference proteome</keyword>
<protein>
    <recommendedName>
        <fullName evidence="3">Thioesterase domain-containing protein</fullName>
    </recommendedName>
</protein>
<evidence type="ECO:0000256" key="1">
    <source>
        <dbReference type="ARBA" id="ARBA00008324"/>
    </source>
</evidence>
<dbReference type="CDD" id="cd03443">
    <property type="entry name" value="PaaI_thioesterase"/>
    <property type="match status" value="1"/>
</dbReference>
<evidence type="ECO:0000256" key="2">
    <source>
        <dbReference type="ARBA" id="ARBA00022801"/>
    </source>
</evidence>
<dbReference type="SUPFAM" id="SSF54637">
    <property type="entry name" value="Thioesterase/thiol ester dehydrase-isomerase"/>
    <property type="match status" value="1"/>
</dbReference>
<dbReference type="EMBL" id="KN837194">
    <property type="protein sequence ID" value="KIJ34889.1"/>
    <property type="molecule type" value="Genomic_DNA"/>
</dbReference>
<dbReference type="Proteomes" id="UP000054279">
    <property type="component" value="Unassembled WGS sequence"/>
</dbReference>
<feature type="domain" description="Thioesterase" evidence="3">
    <location>
        <begin position="85"/>
        <end position="174"/>
    </location>
</feature>
<dbReference type="PANTHER" id="PTHR21660:SF1">
    <property type="entry name" value="ACYL-COENZYME A THIOESTERASE 13"/>
    <property type="match status" value="1"/>
</dbReference>
<dbReference type="EMBL" id="KN837133">
    <property type="protein sequence ID" value="KIJ41976.1"/>
    <property type="molecule type" value="Genomic_DNA"/>
</dbReference>
<name>A0A0C9VUP2_SPHS4</name>
<dbReference type="InterPro" id="IPR029069">
    <property type="entry name" value="HotDog_dom_sf"/>
</dbReference>
<evidence type="ECO:0000313" key="5">
    <source>
        <dbReference type="EMBL" id="KIJ41976.1"/>
    </source>
</evidence>
<accession>A0A0C9VUP2</accession>
<evidence type="ECO:0000313" key="4">
    <source>
        <dbReference type="EMBL" id="KIJ34889.1"/>
    </source>
</evidence>
<dbReference type="GO" id="GO:0047617">
    <property type="term" value="F:fatty acyl-CoA hydrolase activity"/>
    <property type="evidence" value="ECO:0007669"/>
    <property type="project" value="InterPro"/>
</dbReference>
<evidence type="ECO:0000313" key="6">
    <source>
        <dbReference type="Proteomes" id="UP000054279"/>
    </source>
</evidence>
<organism evidence="5 6">
    <name type="scientific">Sphaerobolus stellatus (strain SS14)</name>
    <dbReference type="NCBI Taxonomy" id="990650"/>
    <lineage>
        <taxon>Eukaryota</taxon>
        <taxon>Fungi</taxon>
        <taxon>Dikarya</taxon>
        <taxon>Basidiomycota</taxon>
        <taxon>Agaricomycotina</taxon>
        <taxon>Agaricomycetes</taxon>
        <taxon>Phallomycetidae</taxon>
        <taxon>Geastrales</taxon>
        <taxon>Sphaerobolaceae</taxon>
        <taxon>Sphaerobolus</taxon>
    </lineage>
</organism>
<keyword evidence="2" id="KW-0378">Hydrolase</keyword>
<evidence type="ECO:0000259" key="3">
    <source>
        <dbReference type="Pfam" id="PF03061"/>
    </source>
</evidence>
<comment type="similarity">
    <text evidence="1">Belongs to the thioesterase PaaI family.</text>
</comment>
<sequence>MDQQTEVAPMDITNIEGNISPALKRQHLKAFDIYALGYRGCFSRTIGERIVIKRLEGDVEDEQTRTIQTRAVAELRVDKDMLDINGNLHSGCIAYLLDICTSSVSFFSGLYFRERFNDKNLMEKTSRAVSQSLNVQHHASAKEGSLLKIVCYSVAMTERAITIQCQIWDQTNNVIVASGGQTLMPSTVMPTSKL</sequence>
<gene>
    <name evidence="5" type="ORF">M422DRAFT_31581</name>
    <name evidence="4" type="ORF">M422DRAFT_34837</name>
</gene>
<dbReference type="HOGENOM" id="CLU_085799_2_0_1"/>